<organism evidence="2 3">
    <name type="scientific">Hypholoma sublateritium (strain FD-334 SS-4)</name>
    <dbReference type="NCBI Taxonomy" id="945553"/>
    <lineage>
        <taxon>Eukaryota</taxon>
        <taxon>Fungi</taxon>
        <taxon>Dikarya</taxon>
        <taxon>Basidiomycota</taxon>
        <taxon>Agaricomycotina</taxon>
        <taxon>Agaricomycetes</taxon>
        <taxon>Agaricomycetidae</taxon>
        <taxon>Agaricales</taxon>
        <taxon>Agaricineae</taxon>
        <taxon>Strophariaceae</taxon>
        <taxon>Hypholoma</taxon>
    </lineage>
</organism>
<dbReference type="AlphaFoldDB" id="A0A0D2MTP7"/>
<dbReference type="OMA" id="TWWVNSY"/>
<dbReference type="InterPro" id="IPR051209">
    <property type="entry name" value="FAD-bind_Monooxygenase_sf"/>
</dbReference>
<accession>A0A0D2MTP7</accession>
<dbReference type="InterPro" id="IPR036188">
    <property type="entry name" value="FAD/NAD-bd_sf"/>
</dbReference>
<name>A0A0D2MTP7_HYPSF</name>
<reference evidence="3" key="1">
    <citation type="submission" date="2014-04" db="EMBL/GenBank/DDBJ databases">
        <title>Evolutionary Origins and Diversification of the Mycorrhizal Mutualists.</title>
        <authorList>
            <consortium name="DOE Joint Genome Institute"/>
            <consortium name="Mycorrhizal Genomics Consortium"/>
            <person name="Kohler A."/>
            <person name="Kuo A."/>
            <person name="Nagy L.G."/>
            <person name="Floudas D."/>
            <person name="Copeland A."/>
            <person name="Barry K.W."/>
            <person name="Cichocki N."/>
            <person name="Veneault-Fourrey C."/>
            <person name="LaButti K."/>
            <person name="Lindquist E.A."/>
            <person name="Lipzen A."/>
            <person name="Lundell T."/>
            <person name="Morin E."/>
            <person name="Murat C."/>
            <person name="Riley R."/>
            <person name="Ohm R."/>
            <person name="Sun H."/>
            <person name="Tunlid A."/>
            <person name="Henrissat B."/>
            <person name="Grigoriev I.V."/>
            <person name="Hibbett D.S."/>
            <person name="Martin F."/>
        </authorList>
    </citation>
    <scope>NUCLEOTIDE SEQUENCE [LARGE SCALE GENOMIC DNA]</scope>
    <source>
        <strain evidence="3">FD-334 SS-4</strain>
    </source>
</reference>
<dbReference type="PANTHER" id="PTHR42877">
    <property type="entry name" value="L-ORNITHINE N(5)-MONOOXYGENASE-RELATED"/>
    <property type="match status" value="1"/>
</dbReference>
<dbReference type="EMBL" id="KN817524">
    <property type="protein sequence ID" value="KJA27388.1"/>
    <property type="molecule type" value="Genomic_DNA"/>
</dbReference>
<dbReference type="OrthoDB" id="74360at2759"/>
<gene>
    <name evidence="2" type="ORF">HYPSUDRAFT_35272</name>
</gene>
<evidence type="ECO:0000256" key="1">
    <source>
        <dbReference type="ARBA" id="ARBA00010139"/>
    </source>
</evidence>
<dbReference type="Proteomes" id="UP000054270">
    <property type="component" value="Unassembled WGS sequence"/>
</dbReference>
<proteinExistence type="inferred from homology"/>
<keyword evidence="3" id="KW-1185">Reference proteome</keyword>
<evidence type="ECO:0000313" key="2">
    <source>
        <dbReference type="EMBL" id="KJA27388.1"/>
    </source>
</evidence>
<protein>
    <submittedName>
        <fullName evidence="2">Uncharacterized protein</fullName>
    </submittedName>
</protein>
<dbReference type="STRING" id="945553.A0A0D2MTP7"/>
<dbReference type="Gene3D" id="3.50.50.60">
    <property type="entry name" value="FAD/NAD(P)-binding domain"/>
    <property type="match status" value="2"/>
</dbReference>
<dbReference type="PANTHER" id="PTHR42877:SF4">
    <property type="entry name" value="FAD_NAD(P)-BINDING DOMAIN-CONTAINING PROTEIN-RELATED"/>
    <property type="match status" value="1"/>
</dbReference>
<comment type="similarity">
    <text evidence="1">Belongs to the FAD-binding monooxygenase family.</text>
</comment>
<evidence type="ECO:0000313" key="3">
    <source>
        <dbReference type="Proteomes" id="UP000054270"/>
    </source>
</evidence>
<dbReference type="SUPFAM" id="SSF51905">
    <property type="entry name" value="FAD/NAD(P)-binding domain"/>
    <property type="match status" value="1"/>
</dbReference>
<sequence length="545" mass="62015">MSGNGKHTPRVVIVGAGLAGISAAINLKTKLKFDNITIYEQADAVGGTWRDNTYPGCGSDVPGHWYSLSTDLNPHWQALFATQPELRAYWEGLWHKYDLARHTVLGTAVVSAEWSNATQRYRFELENVRTGERATEEAEVMIYAIGGFQAPLYPKDIPGREDFKGELFHSARWRHDVILKRKRVGVIGNGCSSAQFIPQITEDPTVELVNFCRTPQWYLPRENYRYPSWVQWMFARIPFVMRFYRNWLMARSDIAFLIFRKNNRMLVNITRKTLTSYIRSKASKDQWDMLVPKYAPGCKRIIVDPDYLDSLSRPNVSLRWDGIERIVKNGIKLKTGEVIPLDVIIFGTGYSVEAPQLNVRGSHGSTMHEYFASKGGATAYLGSCVPGFPNLYILLGPNVASGHASVIFSEEAQINLATKLIQPVLERKAKSFEITHDATDQYNDWLQKRLQNSVWTDCVSYYQAGRDSKTKIVATFPGPVALFWWFCRRPKWELYHAVGAEAWNAQRRLSNIIKWSVLTIVMSLMVRVGLGFKGTLQPVQLPFVT</sequence>
<dbReference type="Pfam" id="PF13450">
    <property type="entry name" value="NAD_binding_8"/>
    <property type="match status" value="1"/>
</dbReference>